<dbReference type="Gene3D" id="3.10.450.50">
    <property type="match status" value="1"/>
</dbReference>
<dbReference type="GO" id="GO:0006352">
    <property type="term" value="P:DNA-templated transcription initiation"/>
    <property type="evidence" value="ECO:0007669"/>
    <property type="project" value="InterPro"/>
</dbReference>
<dbReference type="PANTHER" id="PTHR43133:SF65">
    <property type="entry name" value="ECF RNA POLYMERASE SIGMA FACTOR SIGG"/>
    <property type="match status" value="1"/>
</dbReference>
<dbReference type="InterPro" id="IPR039425">
    <property type="entry name" value="RNA_pol_sigma-70-like"/>
</dbReference>
<evidence type="ECO:0000313" key="10">
    <source>
        <dbReference type="Proteomes" id="UP001165136"/>
    </source>
</evidence>
<protein>
    <submittedName>
        <fullName evidence="9">RNA polymerase sigma factor</fullName>
    </submittedName>
</protein>
<evidence type="ECO:0000256" key="4">
    <source>
        <dbReference type="ARBA" id="ARBA00023082"/>
    </source>
</evidence>
<dbReference type="SUPFAM" id="SSF88946">
    <property type="entry name" value="Sigma2 domain of RNA polymerase sigma factors"/>
    <property type="match status" value="1"/>
</dbReference>
<dbReference type="Pfam" id="PF08281">
    <property type="entry name" value="Sigma70_r4_2"/>
    <property type="match status" value="1"/>
</dbReference>
<dbReference type="PANTHER" id="PTHR43133">
    <property type="entry name" value="RNA POLYMERASE ECF-TYPE SIGMA FACTO"/>
    <property type="match status" value="1"/>
</dbReference>
<dbReference type="AlphaFoldDB" id="A0A9W6QZT6"/>
<evidence type="ECO:0000256" key="2">
    <source>
        <dbReference type="ARBA" id="ARBA00011344"/>
    </source>
</evidence>
<proteinExistence type="inferred from homology"/>
<dbReference type="InterPro" id="IPR013325">
    <property type="entry name" value="RNA_pol_sigma_r2"/>
</dbReference>
<dbReference type="GO" id="GO:0003677">
    <property type="term" value="F:DNA binding"/>
    <property type="evidence" value="ECO:0007669"/>
    <property type="project" value="InterPro"/>
</dbReference>
<keyword evidence="3" id="KW-0805">Transcription regulation</keyword>
<dbReference type="InterPro" id="IPR014284">
    <property type="entry name" value="RNA_pol_sigma-70_dom"/>
</dbReference>
<evidence type="ECO:0000256" key="5">
    <source>
        <dbReference type="ARBA" id="ARBA00023163"/>
    </source>
</evidence>
<dbReference type="SUPFAM" id="SSF88659">
    <property type="entry name" value="Sigma3 and sigma4 domains of RNA polymerase sigma factors"/>
    <property type="match status" value="1"/>
</dbReference>
<comment type="subunit">
    <text evidence="2">Interacts transiently with the RNA polymerase catalytic core formed by RpoA, RpoB, RpoC and RpoZ (2 alpha, 1 beta, 1 beta' and 1 omega subunit) to form the RNA polymerase holoenzyme that can initiate transcription.</text>
</comment>
<gene>
    <name evidence="9" type="primary">rpoE</name>
    <name evidence="9" type="ORF">Atai01_33270</name>
</gene>
<organism evidence="9 10">
    <name type="scientific">Amycolatopsis taiwanensis</name>
    <dbReference type="NCBI Taxonomy" id="342230"/>
    <lineage>
        <taxon>Bacteria</taxon>
        <taxon>Bacillati</taxon>
        <taxon>Actinomycetota</taxon>
        <taxon>Actinomycetes</taxon>
        <taxon>Pseudonocardiales</taxon>
        <taxon>Pseudonocardiaceae</taxon>
        <taxon>Amycolatopsis</taxon>
    </lineage>
</organism>
<dbReference type="NCBIfam" id="TIGR02960">
    <property type="entry name" value="SigX5"/>
    <property type="match status" value="1"/>
</dbReference>
<evidence type="ECO:0000256" key="1">
    <source>
        <dbReference type="ARBA" id="ARBA00010641"/>
    </source>
</evidence>
<dbReference type="Gene3D" id="1.10.10.10">
    <property type="entry name" value="Winged helix-like DNA-binding domain superfamily/Winged helix DNA-binding domain"/>
    <property type="match status" value="1"/>
</dbReference>
<sequence length="328" mass="35701">MPSNAEFVARTERYRPELLAHCYRILGSIHDAEDLVQETYLRAWGAFDGFEGRSSVRRWLYRIATMACLTALDTRSRRPLPSGLGAPSEDHRVAVAPEPSVPWLQPAPDALLGAGDPATIVTGKTGVRLAFIAALQLLPARQRAVLTLRDVLGFRAAEVAEILDTTTAAVDSALRRARARLAAAGPVEDDLAEPDEETQRALLDGYVDAFTRADSDALVRVLRADVELEMPPIPTWFTGRRAVVGFLARRVLRPNLWRMVPTRANGQPAAVLYERAGDGRYEAHGVQVLTLIGSRIARITSFNDPGLVSTFGLAPTAGSCAVVSRCPR</sequence>
<feature type="domain" description="RNA polymerase sigma-70 region 2" evidence="6">
    <location>
        <begin position="12"/>
        <end position="77"/>
    </location>
</feature>
<dbReference type="InterPro" id="IPR013249">
    <property type="entry name" value="RNA_pol_sigma70_r4_t2"/>
</dbReference>
<dbReference type="InterPro" id="IPR013324">
    <property type="entry name" value="RNA_pol_sigma_r3/r4-like"/>
</dbReference>
<dbReference type="InterPro" id="IPR036388">
    <property type="entry name" value="WH-like_DNA-bd_sf"/>
</dbReference>
<dbReference type="GO" id="GO:0016987">
    <property type="term" value="F:sigma factor activity"/>
    <property type="evidence" value="ECO:0007669"/>
    <property type="project" value="UniProtKB-KW"/>
</dbReference>
<evidence type="ECO:0000259" key="6">
    <source>
        <dbReference type="Pfam" id="PF04542"/>
    </source>
</evidence>
<feature type="domain" description="RNA polymerase sigma factor 70 region 4 type 2" evidence="7">
    <location>
        <begin position="129"/>
        <end position="181"/>
    </location>
</feature>
<evidence type="ECO:0000256" key="3">
    <source>
        <dbReference type="ARBA" id="ARBA00023015"/>
    </source>
</evidence>
<comment type="similarity">
    <text evidence="1">Belongs to the sigma-70 factor family. ECF subfamily.</text>
</comment>
<keyword evidence="4" id="KW-0731">Sigma factor</keyword>
<dbReference type="InterPro" id="IPR032710">
    <property type="entry name" value="NTF2-like_dom_sf"/>
</dbReference>
<dbReference type="Pfam" id="PF12680">
    <property type="entry name" value="SnoaL_2"/>
    <property type="match status" value="1"/>
</dbReference>
<dbReference type="InterPro" id="IPR037401">
    <property type="entry name" value="SnoaL-like"/>
</dbReference>
<name>A0A9W6QZT6_9PSEU</name>
<dbReference type="NCBIfam" id="NF006089">
    <property type="entry name" value="PRK08241.1"/>
    <property type="match status" value="1"/>
</dbReference>
<keyword evidence="5" id="KW-0804">Transcription</keyword>
<dbReference type="SUPFAM" id="SSF54427">
    <property type="entry name" value="NTF2-like"/>
    <property type="match status" value="1"/>
</dbReference>
<accession>A0A9W6QZT6</accession>
<dbReference type="NCBIfam" id="TIGR02937">
    <property type="entry name" value="sigma70-ECF"/>
    <property type="match status" value="1"/>
</dbReference>
<feature type="domain" description="SnoaL-like" evidence="8">
    <location>
        <begin position="205"/>
        <end position="298"/>
    </location>
</feature>
<evidence type="ECO:0000313" key="9">
    <source>
        <dbReference type="EMBL" id="GLY66708.1"/>
    </source>
</evidence>
<evidence type="ECO:0000259" key="8">
    <source>
        <dbReference type="Pfam" id="PF12680"/>
    </source>
</evidence>
<evidence type="ECO:0000259" key="7">
    <source>
        <dbReference type="Pfam" id="PF08281"/>
    </source>
</evidence>
<dbReference type="InterPro" id="IPR007627">
    <property type="entry name" value="RNA_pol_sigma70_r2"/>
</dbReference>
<comment type="caution">
    <text evidence="9">The sequence shown here is derived from an EMBL/GenBank/DDBJ whole genome shotgun (WGS) entry which is preliminary data.</text>
</comment>
<dbReference type="Gene3D" id="1.10.1740.10">
    <property type="match status" value="1"/>
</dbReference>
<dbReference type="Proteomes" id="UP001165136">
    <property type="component" value="Unassembled WGS sequence"/>
</dbReference>
<reference evidence="9" key="1">
    <citation type="submission" date="2023-03" db="EMBL/GenBank/DDBJ databases">
        <title>Amycolatopsis taiwanensis NBRC 103393.</title>
        <authorList>
            <person name="Ichikawa N."/>
            <person name="Sato H."/>
            <person name="Tonouchi N."/>
        </authorList>
    </citation>
    <scope>NUCLEOTIDE SEQUENCE</scope>
    <source>
        <strain evidence="9">NBRC 103393</strain>
    </source>
</reference>
<dbReference type="InterPro" id="IPR014305">
    <property type="entry name" value="RNA_pol_sigma-G_actinobac"/>
</dbReference>
<dbReference type="Pfam" id="PF04542">
    <property type="entry name" value="Sigma70_r2"/>
    <property type="match status" value="1"/>
</dbReference>
<dbReference type="EMBL" id="BSTI01000006">
    <property type="protein sequence ID" value="GLY66708.1"/>
    <property type="molecule type" value="Genomic_DNA"/>
</dbReference>
<keyword evidence="10" id="KW-1185">Reference proteome</keyword>